<dbReference type="InterPro" id="IPR036249">
    <property type="entry name" value="Thioredoxin-like_sf"/>
</dbReference>
<dbReference type="PROSITE" id="PS00194">
    <property type="entry name" value="THIOREDOXIN_1"/>
    <property type="match status" value="1"/>
</dbReference>
<keyword evidence="5" id="KW-0812">Transmembrane</keyword>
<dbReference type="GO" id="GO:0008961">
    <property type="term" value="F:phosphatidylglycerol-prolipoprotein diacylglyceryl transferase activity"/>
    <property type="evidence" value="ECO:0007669"/>
    <property type="project" value="InterPro"/>
</dbReference>
<feature type="transmembrane region" description="Helical" evidence="5">
    <location>
        <begin position="47"/>
        <end position="67"/>
    </location>
</feature>
<dbReference type="GO" id="GO:0017004">
    <property type="term" value="P:cytochrome complex assembly"/>
    <property type="evidence" value="ECO:0007669"/>
    <property type="project" value="UniProtKB-KW"/>
</dbReference>
<comment type="caution">
    <text evidence="7">The sequence shown here is derived from an EMBL/GenBank/DDBJ whole genome shotgun (WGS) entry which is preliminary data.</text>
</comment>
<evidence type="ECO:0000256" key="3">
    <source>
        <dbReference type="ARBA" id="ARBA00023157"/>
    </source>
</evidence>
<feature type="transmembrane region" description="Helical" evidence="5">
    <location>
        <begin position="111"/>
        <end position="132"/>
    </location>
</feature>
<keyword evidence="7" id="KW-0413">Isomerase</keyword>
<dbReference type="PANTHER" id="PTHR42852:SF6">
    <property type="entry name" value="THIOL:DISULFIDE INTERCHANGE PROTEIN DSBE"/>
    <property type="match status" value="1"/>
</dbReference>
<protein>
    <submittedName>
        <fullName evidence="7">Thiol-disulfide isomerase/thioredoxin</fullName>
    </submittedName>
</protein>
<feature type="transmembrane region" description="Helical" evidence="5">
    <location>
        <begin position="20"/>
        <end position="40"/>
    </location>
</feature>
<feature type="domain" description="Thioredoxin" evidence="6">
    <location>
        <begin position="134"/>
        <end position="276"/>
    </location>
</feature>
<dbReference type="Gene3D" id="3.40.30.10">
    <property type="entry name" value="Glutaredoxin"/>
    <property type="match status" value="1"/>
</dbReference>
<keyword evidence="2" id="KW-0201">Cytochrome c-type biogenesis</keyword>
<dbReference type="CDD" id="cd02966">
    <property type="entry name" value="TlpA_like_family"/>
    <property type="match status" value="1"/>
</dbReference>
<dbReference type="AlphaFoldDB" id="A0A4R8FUL6"/>
<keyword evidence="3" id="KW-1015">Disulfide bond</keyword>
<dbReference type="Pfam" id="PF01790">
    <property type="entry name" value="LGT"/>
    <property type="match status" value="1"/>
</dbReference>
<dbReference type="InterPro" id="IPR013766">
    <property type="entry name" value="Thioredoxin_domain"/>
</dbReference>
<keyword evidence="5" id="KW-0472">Membrane</keyword>
<name>A0A4R8FUL6_9GAMM</name>
<dbReference type="InterPro" id="IPR017937">
    <property type="entry name" value="Thioredoxin_CS"/>
</dbReference>
<sequence length="276" mass="30497">MTALEQSFSLGPVGLTMNQMLMGWALAMALLVNTLVWMRYRRSASSVLFDILLVGVIAARLVFVIRYQGEYASAWDMLDIRDGGFDKLGGAIAATAYAAWRLWRMPEHRPVLASALLAGIATWGLATGSLFLMDSRARSLPEVELTTLEYAPVTLQQLADQQAGQPMVINLWASWCPPCRREMPLLQTAQQQQQEEAVTFVFVNQGEHAPTIHRFLEREGLSLNNLLLDPGMALGQVVGSQVMPTTLFYDAQGRLQDTHFGELSRASLAAGLESLR</sequence>
<dbReference type="InterPro" id="IPR013740">
    <property type="entry name" value="Redoxin"/>
</dbReference>
<dbReference type="Proteomes" id="UP000294489">
    <property type="component" value="Unassembled WGS sequence"/>
</dbReference>
<evidence type="ECO:0000256" key="2">
    <source>
        <dbReference type="ARBA" id="ARBA00022748"/>
    </source>
</evidence>
<accession>A0A4R8FUL6</accession>
<evidence type="ECO:0000313" key="7">
    <source>
        <dbReference type="EMBL" id="TDX27675.1"/>
    </source>
</evidence>
<dbReference type="EMBL" id="SOEC01000013">
    <property type="protein sequence ID" value="TDX27675.1"/>
    <property type="molecule type" value="Genomic_DNA"/>
</dbReference>
<evidence type="ECO:0000313" key="8">
    <source>
        <dbReference type="Proteomes" id="UP000294489"/>
    </source>
</evidence>
<dbReference type="GO" id="GO:0015036">
    <property type="term" value="F:disulfide oxidoreductase activity"/>
    <property type="evidence" value="ECO:0007669"/>
    <property type="project" value="UniProtKB-ARBA"/>
</dbReference>
<keyword evidence="5" id="KW-1133">Transmembrane helix</keyword>
<proteinExistence type="predicted"/>
<evidence type="ECO:0000256" key="4">
    <source>
        <dbReference type="ARBA" id="ARBA00023284"/>
    </source>
</evidence>
<evidence type="ECO:0000256" key="1">
    <source>
        <dbReference type="ARBA" id="ARBA00004196"/>
    </source>
</evidence>
<evidence type="ECO:0000256" key="5">
    <source>
        <dbReference type="SAM" id="Phobius"/>
    </source>
</evidence>
<dbReference type="GO" id="GO:0016853">
    <property type="term" value="F:isomerase activity"/>
    <property type="evidence" value="ECO:0007669"/>
    <property type="project" value="UniProtKB-KW"/>
</dbReference>
<gene>
    <name evidence="7" type="ORF">DFO67_113107</name>
</gene>
<dbReference type="RefSeq" id="WP_134019077.1">
    <property type="nucleotide sequence ID" value="NZ_SOEC01000013.1"/>
</dbReference>
<dbReference type="GO" id="GO:0030313">
    <property type="term" value="C:cell envelope"/>
    <property type="evidence" value="ECO:0007669"/>
    <property type="project" value="UniProtKB-SubCell"/>
</dbReference>
<dbReference type="OrthoDB" id="9799347at2"/>
<dbReference type="PANTHER" id="PTHR42852">
    <property type="entry name" value="THIOL:DISULFIDE INTERCHANGE PROTEIN DSBE"/>
    <property type="match status" value="1"/>
</dbReference>
<dbReference type="InterPro" id="IPR001640">
    <property type="entry name" value="Lgt"/>
</dbReference>
<evidence type="ECO:0000259" key="6">
    <source>
        <dbReference type="PROSITE" id="PS51352"/>
    </source>
</evidence>
<keyword evidence="4" id="KW-0676">Redox-active center</keyword>
<dbReference type="SUPFAM" id="SSF52833">
    <property type="entry name" value="Thioredoxin-like"/>
    <property type="match status" value="1"/>
</dbReference>
<dbReference type="Pfam" id="PF08534">
    <property type="entry name" value="Redoxin"/>
    <property type="match status" value="1"/>
</dbReference>
<dbReference type="PROSITE" id="PS51352">
    <property type="entry name" value="THIOREDOXIN_2"/>
    <property type="match status" value="1"/>
</dbReference>
<organism evidence="7 8">
    <name type="scientific">Modicisalibacter xianhensis</name>
    <dbReference type="NCBI Taxonomy" id="442341"/>
    <lineage>
        <taxon>Bacteria</taxon>
        <taxon>Pseudomonadati</taxon>
        <taxon>Pseudomonadota</taxon>
        <taxon>Gammaproteobacteria</taxon>
        <taxon>Oceanospirillales</taxon>
        <taxon>Halomonadaceae</taxon>
        <taxon>Modicisalibacter</taxon>
    </lineage>
</organism>
<dbReference type="GO" id="GO:0005886">
    <property type="term" value="C:plasma membrane"/>
    <property type="evidence" value="ECO:0007669"/>
    <property type="project" value="InterPro"/>
</dbReference>
<dbReference type="InterPro" id="IPR050553">
    <property type="entry name" value="Thioredoxin_ResA/DsbE_sf"/>
</dbReference>
<dbReference type="GO" id="GO:0042158">
    <property type="term" value="P:lipoprotein biosynthetic process"/>
    <property type="evidence" value="ECO:0007669"/>
    <property type="project" value="InterPro"/>
</dbReference>
<comment type="subcellular location">
    <subcellularLocation>
        <location evidence="1">Cell envelope</location>
    </subcellularLocation>
</comment>
<reference evidence="7 8" key="1">
    <citation type="submission" date="2019-03" db="EMBL/GenBank/DDBJ databases">
        <title>Freshwater and sediment microbial communities from various areas in North America, analyzing microbe dynamics in response to fracking.</title>
        <authorList>
            <person name="Lamendella R."/>
        </authorList>
    </citation>
    <scope>NUCLEOTIDE SEQUENCE [LARGE SCALE GENOMIC DNA]</scope>
    <source>
        <strain evidence="7 8">6_TX</strain>
    </source>
</reference>